<comment type="caution">
    <text evidence="1">The sequence shown here is derived from an EMBL/GenBank/DDBJ whole genome shotgun (WGS) entry which is preliminary data.</text>
</comment>
<name>A0ACC1HVG3_9FUNG</name>
<evidence type="ECO:0000313" key="2">
    <source>
        <dbReference type="Proteomes" id="UP001145114"/>
    </source>
</evidence>
<dbReference type="Proteomes" id="UP001145114">
    <property type="component" value="Unassembled WGS sequence"/>
</dbReference>
<gene>
    <name evidence="1" type="primary">ERG28</name>
    <name evidence="1" type="ORF">EV182_000832</name>
</gene>
<dbReference type="EMBL" id="JAMZIH010000072">
    <property type="protein sequence ID" value="KAJ1680025.1"/>
    <property type="molecule type" value="Genomic_DNA"/>
</dbReference>
<evidence type="ECO:0000313" key="1">
    <source>
        <dbReference type="EMBL" id="KAJ1680025.1"/>
    </source>
</evidence>
<proteinExistence type="predicted"/>
<reference evidence="1" key="1">
    <citation type="submission" date="2022-06" db="EMBL/GenBank/DDBJ databases">
        <title>Phylogenomic reconstructions and comparative analyses of Kickxellomycotina fungi.</title>
        <authorList>
            <person name="Reynolds N.K."/>
            <person name="Stajich J.E."/>
            <person name="Barry K."/>
            <person name="Grigoriev I.V."/>
            <person name="Crous P."/>
            <person name="Smith M.E."/>
        </authorList>
    </citation>
    <scope>NUCLEOTIDE SEQUENCE</scope>
    <source>
        <strain evidence="1">RSA 2271</strain>
    </source>
</reference>
<organism evidence="1 2">
    <name type="scientific">Spiromyces aspiralis</name>
    <dbReference type="NCBI Taxonomy" id="68401"/>
    <lineage>
        <taxon>Eukaryota</taxon>
        <taxon>Fungi</taxon>
        <taxon>Fungi incertae sedis</taxon>
        <taxon>Zoopagomycota</taxon>
        <taxon>Kickxellomycotina</taxon>
        <taxon>Kickxellomycetes</taxon>
        <taxon>Kickxellales</taxon>
        <taxon>Kickxellaceae</taxon>
        <taxon>Spiromyces</taxon>
    </lineage>
</organism>
<protein>
    <submittedName>
        <fullName evidence="1">Ergosterol biosynthesis protein</fullName>
    </submittedName>
</protein>
<sequence length="131" mass="14534">MTVLALPAGGLAKFILLSAALSVFNTLQCYLAPLGLTRRVYNQQPNQVSSLSSRIFGTWTLLSAVLRYQCAYNMDNVVVYNVTWASYGIALTHFLAEILAFRTCRVPGPVLSTFIVAIISLVWMWVEHPAH</sequence>
<keyword evidence="2" id="KW-1185">Reference proteome</keyword>
<accession>A0ACC1HVG3</accession>